<evidence type="ECO:0000313" key="11">
    <source>
        <dbReference type="Proteomes" id="UP000698028"/>
    </source>
</evidence>
<dbReference type="GO" id="GO:0032259">
    <property type="term" value="P:methylation"/>
    <property type="evidence" value="ECO:0007669"/>
    <property type="project" value="UniProtKB-KW"/>
</dbReference>
<comment type="catalytic activity">
    <reaction evidence="7">
        <text>uridine(1498) in 16S rRNA + S-adenosyl-L-methionine = N(3)-methyluridine(1498) in 16S rRNA + S-adenosyl-L-homocysteine + H(+)</text>
        <dbReference type="Rhea" id="RHEA:42920"/>
        <dbReference type="Rhea" id="RHEA-COMP:10283"/>
        <dbReference type="Rhea" id="RHEA-COMP:10284"/>
        <dbReference type="ChEBI" id="CHEBI:15378"/>
        <dbReference type="ChEBI" id="CHEBI:57856"/>
        <dbReference type="ChEBI" id="CHEBI:59789"/>
        <dbReference type="ChEBI" id="CHEBI:65315"/>
        <dbReference type="ChEBI" id="CHEBI:74502"/>
        <dbReference type="EC" id="2.1.1.193"/>
    </reaction>
</comment>
<dbReference type="InterPro" id="IPR046886">
    <property type="entry name" value="RsmE_MTase_dom"/>
</dbReference>
<sequence length="245" mass="26501">MIATPAWPPKSTPRLFVEQDLAEGQGVMVEGNAAHYLGKVMRKGVGDPVLLFNGRDGEWLATIAEAGKKRLALALDRQTKEQEMTPDVTLAFAPIKKGRIEFLVEKAVELGADRLQPVIMNRSVVDKINLDKMRAYIVEAAEQCGRTSVAEIAEPMKLDAFLKVREPSVPLYFCDEEGGTPAPEAYGPPPATILVGPEGGFTDEERAAIRAAPGATAISLGPRILRAETASLAALATYMARTDWK</sequence>
<comment type="subcellular location">
    <subcellularLocation>
        <location evidence="1 7">Cytoplasm</location>
    </subcellularLocation>
</comment>
<dbReference type="GO" id="GO:0008168">
    <property type="term" value="F:methyltransferase activity"/>
    <property type="evidence" value="ECO:0007669"/>
    <property type="project" value="UniProtKB-KW"/>
</dbReference>
<evidence type="ECO:0000256" key="6">
    <source>
        <dbReference type="ARBA" id="ARBA00022691"/>
    </source>
</evidence>
<dbReference type="NCBIfam" id="TIGR00046">
    <property type="entry name" value="RsmE family RNA methyltransferase"/>
    <property type="match status" value="1"/>
</dbReference>
<dbReference type="EC" id="2.1.1.193" evidence="7"/>
<comment type="similarity">
    <text evidence="7">Belongs to the RNA methyltransferase RsmE family.</text>
</comment>
<evidence type="ECO:0000256" key="2">
    <source>
        <dbReference type="ARBA" id="ARBA00022490"/>
    </source>
</evidence>
<evidence type="ECO:0000256" key="7">
    <source>
        <dbReference type="PIRNR" id="PIRNR015601"/>
    </source>
</evidence>
<comment type="function">
    <text evidence="7">Specifically methylates the N3 position of the uracil ring of uridine 1498 (m3U1498) in 16S rRNA. Acts on the fully assembled 30S ribosomal subunit.</text>
</comment>
<comment type="caution">
    <text evidence="10">The sequence shown here is derived from an EMBL/GenBank/DDBJ whole genome shotgun (WGS) entry which is preliminary data.</text>
</comment>
<dbReference type="PANTHER" id="PTHR30027">
    <property type="entry name" value="RIBOSOMAL RNA SMALL SUBUNIT METHYLTRANSFERASE E"/>
    <property type="match status" value="1"/>
</dbReference>
<reference evidence="10 11" key="1">
    <citation type="submission" date="2021-07" db="EMBL/GenBank/DDBJ databases">
        <title>The draft genome sequence of Sphingomicrobium sp. B8.</title>
        <authorList>
            <person name="Mu L."/>
        </authorList>
    </citation>
    <scope>NUCLEOTIDE SEQUENCE [LARGE SCALE GENOMIC DNA]</scope>
    <source>
        <strain evidence="10 11">B8</strain>
    </source>
</reference>
<dbReference type="Proteomes" id="UP000698028">
    <property type="component" value="Unassembled WGS sequence"/>
</dbReference>
<keyword evidence="4 7" id="KW-0489">Methyltransferase</keyword>
<keyword evidence="11" id="KW-1185">Reference proteome</keyword>
<dbReference type="Pfam" id="PF20260">
    <property type="entry name" value="PUA_4"/>
    <property type="match status" value="1"/>
</dbReference>
<feature type="domain" description="Ribosomal RNA small subunit methyltransferase E methyltransferase" evidence="8">
    <location>
        <begin position="86"/>
        <end position="237"/>
    </location>
</feature>
<keyword evidence="6 7" id="KW-0949">S-adenosyl-L-methionine</keyword>
<dbReference type="InterPro" id="IPR006700">
    <property type="entry name" value="RsmE"/>
</dbReference>
<dbReference type="EMBL" id="JAHVAH010000001">
    <property type="protein sequence ID" value="MBW0144333.1"/>
    <property type="molecule type" value="Genomic_DNA"/>
</dbReference>
<name>A0ABS6V459_9SPHN</name>
<dbReference type="NCBIfam" id="NF008696">
    <property type="entry name" value="PRK11713.3-5"/>
    <property type="match status" value="1"/>
</dbReference>
<evidence type="ECO:0000256" key="3">
    <source>
        <dbReference type="ARBA" id="ARBA00022552"/>
    </source>
</evidence>
<gene>
    <name evidence="10" type="ORF">KTQ36_03380</name>
</gene>
<dbReference type="InterPro" id="IPR046887">
    <property type="entry name" value="RsmE_PUA-like"/>
</dbReference>
<proteinExistence type="inferred from homology"/>
<dbReference type="Pfam" id="PF04452">
    <property type="entry name" value="Methyltrans_RNA"/>
    <property type="match status" value="1"/>
</dbReference>
<evidence type="ECO:0000256" key="5">
    <source>
        <dbReference type="ARBA" id="ARBA00022679"/>
    </source>
</evidence>
<dbReference type="RefSeq" id="WP_218632338.1">
    <property type="nucleotide sequence ID" value="NZ_JAHVAH010000001.1"/>
</dbReference>
<keyword evidence="3 7" id="KW-0698">rRNA processing</keyword>
<keyword evidence="2 7" id="KW-0963">Cytoplasm</keyword>
<keyword evidence="5 7" id="KW-0808">Transferase</keyword>
<evidence type="ECO:0000256" key="4">
    <source>
        <dbReference type="ARBA" id="ARBA00022603"/>
    </source>
</evidence>
<protein>
    <recommendedName>
        <fullName evidence="7">Ribosomal RNA small subunit methyltransferase E</fullName>
        <ecNumber evidence="7">2.1.1.193</ecNumber>
    </recommendedName>
</protein>
<accession>A0ABS6V459</accession>
<dbReference type="PIRSF" id="PIRSF015601">
    <property type="entry name" value="MTase_slr0722"/>
    <property type="match status" value="1"/>
</dbReference>
<evidence type="ECO:0000259" key="9">
    <source>
        <dbReference type="Pfam" id="PF20260"/>
    </source>
</evidence>
<evidence type="ECO:0000259" key="8">
    <source>
        <dbReference type="Pfam" id="PF04452"/>
    </source>
</evidence>
<dbReference type="PANTHER" id="PTHR30027:SF3">
    <property type="entry name" value="16S RRNA (URACIL(1498)-N(3))-METHYLTRANSFERASE"/>
    <property type="match status" value="1"/>
</dbReference>
<organism evidence="10 11">
    <name type="scientific">Sphingomicrobium clamense</name>
    <dbReference type="NCBI Taxonomy" id="2851013"/>
    <lineage>
        <taxon>Bacteria</taxon>
        <taxon>Pseudomonadati</taxon>
        <taxon>Pseudomonadota</taxon>
        <taxon>Alphaproteobacteria</taxon>
        <taxon>Sphingomonadales</taxon>
        <taxon>Sphingomonadaceae</taxon>
        <taxon>Sphingomicrobium</taxon>
    </lineage>
</organism>
<feature type="domain" description="Ribosomal RNA small subunit methyltransferase E PUA-like" evidence="9">
    <location>
        <begin position="30"/>
        <end position="73"/>
    </location>
</feature>
<evidence type="ECO:0000256" key="1">
    <source>
        <dbReference type="ARBA" id="ARBA00004496"/>
    </source>
</evidence>
<evidence type="ECO:0000313" key="10">
    <source>
        <dbReference type="EMBL" id="MBW0144333.1"/>
    </source>
</evidence>
<dbReference type="CDD" id="cd18084">
    <property type="entry name" value="RsmE-like"/>
    <property type="match status" value="1"/>
</dbReference>